<keyword evidence="2" id="KW-1185">Reference proteome</keyword>
<dbReference type="AlphaFoldDB" id="A0A4S2MGN8"/>
<dbReference type="Proteomes" id="UP000308267">
    <property type="component" value="Unassembled WGS sequence"/>
</dbReference>
<evidence type="ECO:0000313" key="1">
    <source>
        <dbReference type="EMBL" id="TGZ74259.1"/>
    </source>
</evidence>
<name>A0A4S2MGN8_OPIFE</name>
<accession>A0A4S2MGN8</accession>
<organism evidence="1 2">
    <name type="scientific">Opisthorchis felineus</name>
    <dbReference type="NCBI Taxonomy" id="147828"/>
    <lineage>
        <taxon>Eukaryota</taxon>
        <taxon>Metazoa</taxon>
        <taxon>Spiralia</taxon>
        <taxon>Lophotrochozoa</taxon>
        <taxon>Platyhelminthes</taxon>
        <taxon>Trematoda</taxon>
        <taxon>Digenea</taxon>
        <taxon>Opisthorchiida</taxon>
        <taxon>Opisthorchiata</taxon>
        <taxon>Opisthorchiidae</taxon>
        <taxon>Opisthorchis</taxon>
    </lineage>
</organism>
<gene>
    <name evidence="1" type="ORF">CRM22_001007</name>
</gene>
<dbReference type="EMBL" id="SJOL01001962">
    <property type="protein sequence ID" value="TGZ74259.1"/>
    <property type="molecule type" value="Genomic_DNA"/>
</dbReference>
<dbReference type="OrthoDB" id="2151624at2759"/>
<reference evidence="1 2" key="1">
    <citation type="journal article" date="2019" name="BMC Genomics">
        <title>New insights from Opisthorchis felineus genome: update on genomics of the epidemiologically important liver flukes.</title>
        <authorList>
            <person name="Ershov N.I."/>
            <person name="Mordvinov V.A."/>
            <person name="Prokhortchouk E.B."/>
            <person name="Pakharukova M.Y."/>
            <person name="Gunbin K.V."/>
            <person name="Ustyantsev K."/>
            <person name="Genaev M.A."/>
            <person name="Blinov A.G."/>
            <person name="Mazur A."/>
            <person name="Boulygina E."/>
            <person name="Tsygankova S."/>
            <person name="Khrameeva E."/>
            <person name="Chekanov N."/>
            <person name="Fan G."/>
            <person name="Xiao A."/>
            <person name="Zhang H."/>
            <person name="Xu X."/>
            <person name="Yang H."/>
            <person name="Solovyev V."/>
            <person name="Lee S.M."/>
            <person name="Liu X."/>
            <person name="Afonnikov D.A."/>
            <person name="Skryabin K.G."/>
        </authorList>
    </citation>
    <scope>NUCLEOTIDE SEQUENCE [LARGE SCALE GENOMIC DNA]</scope>
    <source>
        <strain evidence="1">AK-0245</strain>
        <tissue evidence="1">Whole organism</tissue>
    </source>
</reference>
<comment type="caution">
    <text evidence="1">The sequence shown here is derived from an EMBL/GenBank/DDBJ whole genome shotgun (WGS) entry which is preliminary data.</text>
</comment>
<protein>
    <submittedName>
        <fullName evidence="1">Uncharacterized protein</fullName>
    </submittedName>
</protein>
<proteinExistence type="predicted"/>
<evidence type="ECO:0000313" key="2">
    <source>
        <dbReference type="Proteomes" id="UP000308267"/>
    </source>
</evidence>
<sequence length="211" mass="24362">MKEKLVCAICLGSRMEEMVNRPRSLKIMPGCIEVMKNDEADDETNLCAKIFGRLRKMLAMKLFFLLWPPLKAYIDMYTNTHTMMIKRGWLADMLEGGWPDFIVLNKKWIYLQIEGRDSLTHRRREVSLYVTLALGCSLTSSTRTTDGQTVFLQARTLKAATIQFSVFLWRPNTFYTGENKEFQEVARTLHCVQVDNFSGPYAILEAPEDSQ</sequence>